<dbReference type="AlphaFoldDB" id="A0A2P5B831"/>
<proteinExistence type="predicted"/>
<sequence length="151" mass="17297">YTLSFEITPHTKFISTQIKRHYHSKNTLSPPPIDPKSLKLKQTRKARESKLTAGNVSEIDPSGRKGLLFEPGELNHVPKSRDLNGTLYPIGPDSRSDGVRDFEDIDPRRHIAILKVPPNRNSDVSGLFFVAPRERMRRRRVTGEKKKKWMA</sequence>
<dbReference type="EMBL" id="JXTB01000340">
    <property type="protein sequence ID" value="PON44952.1"/>
    <property type="molecule type" value="Genomic_DNA"/>
</dbReference>
<feature type="region of interest" description="Disordered" evidence="1">
    <location>
        <begin position="45"/>
        <end position="71"/>
    </location>
</feature>
<reference evidence="3" key="1">
    <citation type="submission" date="2016-06" db="EMBL/GenBank/DDBJ databases">
        <title>Parallel loss of symbiosis genes in relatives of nitrogen-fixing non-legume Parasponia.</title>
        <authorList>
            <person name="Van Velzen R."/>
            <person name="Holmer R."/>
            <person name="Bu F."/>
            <person name="Rutten L."/>
            <person name="Van Zeijl A."/>
            <person name="Liu W."/>
            <person name="Santuari L."/>
            <person name="Cao Q."/>
            <person name="Sharma T."/>
            <person name="Shen D."/>
            <person name="Roswanjaya Y."/>
            <person name="Wardhani T."/>
            <person name="Kalhor M.S."/>
            <person name="Jansen J."/>
            <person name="Van den Hoogen J."/>
            <person name="Gungor B."/>
            <person name="Hartog M."/>
            <person name="Hontelez J."/>
            <person name="Verver J."/>
            <person name="Yang W.-C."/>
            <person name="Schijlen E."/>
            <person name="Repin R."/>
            <person name="Schilthuizen M."/>
            <person name="Schranz E."/>
            <person name="Heidstra R."/>
            <person name="Miyata K."/>
            <person name="Fedorova E."/>
            <person name="Kohlen W."/>
            <person name="Bisseling T."/>
            <person name="Smit S."/>
            <person name="Geurts R."/>
        </authorList>
    </citation>
    <scope>NUCLEOTIDE SEQUENCE [LARGE SCALE GENOMIC DNA]</scope>
    <source>
        <strain evidence="3">cv. WU1-14</strain>
    </source>
</reference>
<keyword evidence="3" id="KW-1185">Reference proteome</keyword>
<organism evidence="2 3">
    <name type="scientific">Parasponia andersonii</name>
    <name type="common">Sponia andersonii</name>
    <dbReference type="NCBI Taxonomy" id="3476"/>
    <lineage>
        <taxon>Eukaryota</taxon>
        <taxon>Viridiplantae</taxon>
        <taxon>Streptophyta</taxon>
        <taxon>Embryophyta</taxon>
        <taxon>Tracheophyta</taxon>
        <taxon>Spermatophyta</taxon>
        <taxon>Magnoliopsida</taxon>
        <taxon>eudicotyledons</taxon>
        <taxon>Gunneridae</taxon>
        <taxon>Pentapetalae</taxon>
        <taxon>rosids</taxon>
        <taxon>fabids</taxon>
        <taxon>Rosales</taxon>
        <taxon>Cannabaceae</taxon>
        <taxon>Parasponia</taxon>
    </lineage>
</organism>
<name>A0A2P5B831_PARAD</name>
<comment type="caution">
    <text evidence="2">The sequence shown here is derived from an EMBL/GenBank/DDBJ whole genome shotgun (WGS) entry which is preliminary data.</text>
</comment>
<feature type="region of interest" description="Disordered" evidence="1">
    <location>
        <begin position="80"/>
        <end position="99"/>
    </location>
</feature>
<gene>
    <name evidence="2" type="ORF">PanWU01x14_262400</name>
</gene>
<evidence type="ECO:0000313" key="3">
    <source>
        <dbReference type="Proteomes" id="UP000237105"/>
    </source>
</evidence>
<feature type="non-terminal residue" evidence="2">
    <location>
        <position position="1"/>
    </location>
</feature>
<evidence type="ECO:0000256" key="1">
    <source>
        <dbReference type="SAM" id="MobiDB-lite"/>
    </source>
</evidence>
<evidence type="ECO:0000313" key="2">
    <source>
        <dbReference type="EMBL" id="PON44952.1"/>
    </source>
</evidence>
<accession>A0A2P5B831</accession>
<protein>
    <submittedName>
        <fullName evidence="2">Uncharacterized protein</fullName>
    </submittedName>
</protein>
<dbReference type="Proteomes" id="UP000237105">
    <property type="component" value="Unassembled WGS sequence"/>
</dbReference>